<feature type="domain" description="Adenosine deaminase" evidence="8">
    <location>
        <begin position="14"/>
        <end position="353"/>
    </location>
</feature>
<dbReference type="InterPro" id="IPR006330">
    <property type="entry name" value="Ado/ade_deaminase"/>
</dbReference>
<dbReference type="InterPro" id="IPR032466">
    <property type="entry name" value="Metal_Hydrolase"/>
</dbReference>
<dbReference type="GO" id="GO:0046103">
    <property type="term" value="P:inosine biosynthetic process"/>
    <property type="evidence" value="ECO:0007669"/>
    <property type="project" value="TreeGrafter"/>
</dbReference>
<dbReference type="GO" id="GO:0006154">
    <property type="term" value="P:adenosine catabolic process"/>
    <property type="evidence" value="ECO:0007669"/>
    <property type="project" value="TreeGrafter"/>
</dbReference>
<evidence type="ECO:0000256" key="4">
    <source>
        <dbReference type="ARBA" id="ARBA00022801"/>
    </source>
</evidence>
<dbReference type="GO" id="GO:0004000">
    <property type="term" value="F:adenosine deaminase activity"/>
    <property type="evidence" value="ECO:0007669"/>
    <property type="project" value="TreeGrafter"/>
</dbReference>
<evidence type="ECO:0000256" key="5">
    <source>
        <dbReference type="ARBA" id="ARBA00022833"/>
    </source>
</evidence>
<keyword evidence="6" id="KW-0546">Nucleotide metabolism</keyword>
<dbReference type="PANTHER" id="PTHR11409:SF42">
    <property type="entry name" value="ADENOSINE DEAMINASE-LIKE PROTEIN"/>
    <property type="match status" value="1"/>
</dbReference>
<proteinExistence type="inferred from homology"/>
<organism evidence="9 10">
    <name type="scientific">Cryoendolithus antarcticus</name>
    <dbReference type="NCBI Taxonomy" id="1507870"/>
    <lineage>
        <taxon>Eukaryota</taxon>
        <taxon>Fungi</taxon>
        <taxon>Dikarya</taxon>
        <taxon>Ascomycota</taxon>
        <taxon>Pezizomycotina</taxon>
        <taxon>Dothideomycetes</taxon>
        <taxon>Dothideomycetidae</taxon>
        <taxon>Cladosporiales</taxon>
        <taxon>Cladosporiaceae</taxon>
        <taxon>Cryoendolithus</taxon>
    </lineage>
</organism>
<evidence type="ECO:0000313" key="9">
    <source>
        <dbReference type="EMBL" id="OQN96162.1"/>
    </source>
</evidence>
<dbReference type="InterPro" id="IPR001365">
    <property type="entry name" value="A_deaminase_dom"/>
</dbReference>
<comment type="caution">
    <text evidence="9">The sequence shown here is derived from an EMBL/GenBank/DDBJ whole genome shotgun (WGS) entry which is preliminary data.</text>
</comment>
<dbReference type="PANTHER" id="PTHR11409">
    <property type="entry name" value="ADENOSINE DEAMINASE"/>
    <property type="match status" value="1"/>
</dbReference>
<dbReference type="Pfam" id="PF00962">
    <property type="entry name" value="A_deaminase"/>
    <property type="match status" value="1"/>
</dbReference>
<dbReference type="Gene3D" id="3.20.20.140">
    <property type="entry name" value="Metal-dependent hydrolases"/>
    <property type="match status" value="1"/>
</dbReference>
<dbReference type="STRING" id="1507870.A0A1V8SAL4"/>
<evidence type="ECO:0000256" key="6">
    <source>
        <dbReference type="ARBA" id="ARBA00023080"/>
    </source>
</evidence>
<evidence type="ECO:0000256" key="2">
    <source>
        <dbReference type="ARBA" id="ARBA00006676"/>
    </source>
</evidence>
<evidence type="ECO:0000256" key="7">
    <source>
        <dbReference type="ARBA" id="ARBA00048787"/>
    </source>
</evidence>
<dbReference type="InParanoid" id="A0A1V8SAL4"/>
<keyword evidence="10" id="KW-1185">Reference proteome</keyword>
<evidence type="ECO:0000259" key="8">
    <source>
        <dbReference type="Pfam" id="PF00962"/>
    </source>
</evidence>
<evidence type="ECO:0000313" key="10">
    <source>
        <dbReference type="Proteomes" id="UP000192596"/>
    </source>
</evidence>
<dbReference type="AlphaFoldDB" id="A0A1V8SAL4"/>
<name>A0A1V8SAL4_9PEZI</name>
<dbReference type="OrthoDB" id="272271at2759"/>
<dbReference type="Proteomes" id="UP000192596">
    <property type="component" value="Unassembled WGS sequence"/>
</dbReference>
<dbReference type="EMBL" id="NAJO01000071">
    <property type="protein sequence ID" value="OQN96162.1"/>
    <property type="molecule type" value="Genomic_DNA"/>
</dbReference>
<keyword evidence="3" id="KW-0479">Metal-binding</keyword>
<reference evidence="10" key="1">
    <citation type="submission" date="2017-03" db="EMBL/GenBank/DDBJ databases">
        <title>Genomes of endolithic fungi from Antarctica.</title>
        <authorList>
            <person name="Coleine C."/>
            <person name="Masonjones S."/>
            <person name="Stajich J.E."/>
        </authorList>
    </citation>
    <scope>NUCLEOTIDE SEQUENCE [LARGE SCALE GENOMIC DNA]</scope>
    <source>
        <strain evidence="10">CCFEE 5527</strain>
    </source>
</reference>
<accession>A0A1V8SAL4</accession>
<dbReference type="SUPFAM" id="SSF51556">
    <property type="entry name" value="Metallo-dependent hydrolases"/>
    <property type="match status" value="1"/>
</dbReference>
<sequence>MDLPVDQAFCHRLPKAELHAHLSGSVRRETLHSIWQRKQAKQQCLDLEDPSLALKPAGDYPTVVSFFQIFNKYIYRLLDDAESIADATMPVLEDFRIDGVKYLELRTTPRAIPGPGIDYAEYVHLVRQAIEGWNLARYFHNAHNYELEAHLILSVDRSMTLAQGMEVVDVAIANQALLEPGCASRVLGVDLCGNPSVTPISHLAPAFRRAKDAGLNITVHFAETPTSSTDTELEELFAWSPSRLGHAIHVPPHLIEVVQSKDIALELCLSCNVLSKLTEGGFADHHFGMWRNNGCKVALGTDDVGVFESALSNEYLLAAKHFGLSEGEVVGLARSAISAAWAGKERMMKLLDEFS</sequence>
<evidence type="ECO:0000256" key="1">
    <source>
        <dbReference type="ARBA" id="ARBA00001947"/>
    </source>
</evidence>
<comment type="similarity">
    <text evidence="2">Belongs to the metallo-dependent hydrolases superfamily. Adenosine and AMP deaminases family.</text>
</comment>
<dbReference type="GO" id="GO:0009117">
    <property type="term" value="P:nucleotide metabolic process"/>
    <property type="evidence" value="ECO:0007669"/>
    <property type="project" value="UniProtKB-KW"/>
</dbReference>
<dbReference type="GO" id="GO:0046872">
    <property type="term" value="F:metal ion binding"/>
    <property type="evidence" value="ECO:0007669"/>
    <property type="project" value="UniProtKB-KW"/>
</dbReference>
<keyword evidence="5" id="KW-0862">Zinc</keyword>
<protein>
    <recommendedName>
        <fullName evidence="8">Adenosine deaminase domain-containing protein</fullName>
    </recommendedName>
</protein>
<comment type="catalytic activity">
    <reaction evidence="7">
        <text>N(6)-methyl-AMP + H2O + H(+) = IMP + methylamine</text>
        <dbReference type="Rhea" id="RHEA:16001"/>
        <dbReference type="ChEBI" id="CHEBI:15377"/>
        <dbReference type="ChEBI" id="CHEBI:15378"/>
        <dbReference type="ChEBI" id="CHEBI:58053"/>
        <dbReference type="ChEBI" id="CHEBI:59338"/>
        <dbReference type="ChEBI" id="CHEBI:144842"/>
    </reaction>
    <physiologicalReaction direction="left-to-right" evidence="7">
        <dbReference type="Rhea" id="RHEA:16002"/>
    </physiologicalReaction>
</comment>
<evidence type="ECO:0000256" key="3">
    <source>
        <dbReference type="ARBA" id="ARBA00022723"/>
    </source>
</evidence>
<keyword evidence="4" id="KW-0378">Hydrolase</keyword>
<comment type="cofactor">
    <cofactor evidence="1">
        <name>Zn(2+)</name>
        <dbReference type="ChEBI" id="CHEBI:29105"/>
    </cofactor>
</comment>
<gene>
    <name evidence="9" type="ORF">B0A48_18077</name>
</gene>